<dbReference type="GO" id="GO:0016616">
    <property type="term" value="F:oxidoreductase activity, acting on the CH-OH group of donors, NAD or NADP as acceptor"/>
    <property type="evidence" value="ECO:0007669"/>
    <property type="project" value="UniProtKB-ARBA"/>
</dbReference>
<dbReference type="FunFam" id="3.40.50.720:FF:000047">
    <property type="entry name" value="NADP-dependent L-serine/L-allo-threonine dehydrogenase"/>
    <property type="match status" value="1"/>
</dbReference>
<comment type="caution">
    <text evidence="4">The sequence shown here is derived from an EMBL/GenBank/DDBJ whole genome shotgun (WGS) entry which is preliminary data.</text>
</comment>
<dbReference type="InterPro" id="IPR020904">
    <property type="entry name" value="Sc_DH/Rdtase_CS"/>
</dbReference>
<dbReference type="PROSITE" id="PS00061">
    <property type="entry name" value="ADH_SHORT"/>
    <property type="match status" value="1"/>
</dbReference>
<organism evidence="4 5">
    <name type="scientific">Coptotermes formosanus</name>
    <name type="common">Formosan subterranean termite</name>
    <dbReference type="NCBI Taxonomy" id="36987"/>
    <lineage>
        <taxon>Eukaryota</taxon>
        <taxon>Metazoa</taxon>
        <taxon>Ecdysozoa</taxon>
        <taxon>Arthropoda</taxon>
        <taxon>Hexapoda</taxon>
        <taxon>Insecta</taxon>
        <taxon>Pterygota</taxon>
        <taxon>Neoptera</taxon>
        <taxon>Polyneoptera</taxon>
        <taxon>Dictyoptera</taxon>
        <taxon>Blattodea</taxon>
        <taxon>Blattoidea</taxon>
        <taxon>Termitoidae</taxon>
        <taxon>Rhinotermitidae</taxon>
        <taxon>Coptotermes</taxon>
    </lineage>
</organism>
<name>A0A6L2PCH2_COPFO</name>
<dbReference type="PANTHER" id="PTHR43115">
    <property type="entry name" value="DEHYDROGENASE/REDUCTASE SDR FAMILY MEMBER 11"/>
    <property type="match status" value="1"/>
</dbReference>
<proteinExistence type="inferred from homology"/>
<evidence type="ECO:0000256" key="2">
    <source>
        <dbReference type="ARBA" id="ARBA00023002"/>
    </source>
</evidence>
<evidence type="ECO:0008006" key="6">
    <source>
        <dbReference type="Google" id="ProtNLM"/>
    </source>
</evidence>
<gene>
    <name evidence="4" type="ORF">Cfor_12656</name>
</gene>
<sequence length="308" mass="33759">MALENGEWTGSSSCRFPFWNNRRYPTSGPDGFDKMYLVHFSSEDPQSSMERWAGRVAVVTGASSGIGAAIAAELTKKGLKVVGLARRVERVQELSKSLQSATGKLYAVKCDVSNEPEVLAAFKWVKDNLRGVDVLINNAAVAYDTSLTGGSTEELKKMLDVNVLGLSVCTKQAFQSMKERGVDDGHIIHINSIWGHVPPGEIYAMYCATKHAVTALTEGLRREIIKLKSKIRVTSLSPGLVKTEMPPKEMLESRPALDAEDIADSVLYVLGTPPHVQVGRTFYTQTTASHVIWHWVRPTADLEVVEGV</sequence>
<dbReference type="InterPro" id="IPR002347">
    <property type="entry name" value="SDR_fam"/>
</dbReference>
<keyword evidence="5" id="KW-1185">Reference proteome</keyword>
<evidence type="ECO:0000313" key="4">
    <source>
        <dbReference type="EMBL" id="GFG29130.1"/>
    </source>
</evidence>
<dbReference type="PRINTS" id="PR00081">
    <property type="entry name" value="GDHRDH"/>
</dbReference>
<dbReference type="InterPro" id="IPR036291">
    <property type="entry name" value="NAD(P)-bd_dom_sf"/>
</dbReference>
<evidence type="ECO:0000256" key="1">
    <source>
        <dbReference type="ARBA" id="ARBA00006484"/>
    </source>
</evidence>
<reference evidence="5" key="1">
    <citation type="submission" date="2020-01" db="EMBL/GenBank/DDBJ databases">
        <title>Draft genome sequence of the Termite Coptotermes fromosanus.</title>
        <authorList>
            <person name="Itakura S."/>
            <person name="Yosikawa Y."/>
            <person name="Umezawa K."/>
        </authorList>
    </citation>
    <scope>NUCLEOTIDE SEQUENCE [LARGE SCALE GENOMIC DNA]</scope>
</reference>
<evidence type="ECO:0000256" key="3">
    <source>
        <dbReference type="RuleBase" id="RU000363"/>
    </source>
</evidence>
<keyword evidence="2" id="KW-0560">Oxidoreductase</keyword>
<dbReference type="PRINTS" id="PR00080">
    <property type="entry name" value="SDRFAMILY"/>
</dbReference>
<dbReference type="SUPFAM" id="SSF51735">
    <property type="entry name" value="NAD(P)-binding Rossmann-fold domains"/>
    <property type="match status" value="1"/>
</dbReference>
<dbReference type="OrthoDB" id="1933717at2759"/>
<accession>A0A6L2PCH2</accession>
<dbReference type="AlphaFoldDB" id="A0A6L2PCH2"/>
<dbReference type="FunCoup" id="A0A6L2PCH2">
    <property type="interactions" value="188"/>
</dbReference>
<dbReference type="EMBL" id="BLKM01000115">
    <property type="protein sequence ID" value="GFG29130.1"/>
    <property type="molecule type" value="Genomic_DNA"/>
</dbReference>
<dbReference type="Gene3D" id="3.40.50.720">
    <property type="entry name" value="NAD(P)-binding Rossmann-like Domain"/>
    <property type="match status" value="1"/>
</dbReference>
<dbReference type="InParanoid" id="A0A6L2PCH2"/>
<evidence type="ECO:0000313" key="5">
    <source>
        <dbReference type="Proteomes" id="UP000502823"/>
    </source>
</evidence>
<dbReference type="Proteomes" id="UP000502823">
    <property type="component" value="Unassembled WGS sequence"/>
</dbReference>
<dbReference type="Pfam" id="PF00106">
    <property type="entry name" value="adh_short"/>
    <property type="match status" value="1"/>
</dbReference>
<protein>
    <recommendedName>
        <fullName evidence="6">Dehydrogenase/reductase SDR family member 11</fullName>
    </recommendedName>
</protein>
<comment type="similarity">
    <text evidence="1 3">Belongs to the short-chain dehydrogenases/reductases (SDR) family.</text>
</comment>
<dbReference type="PANTHER" id="PTHR43115:SF4">
    <property type="entry name" value="DEHYDROGENASE_REDUCTASE SDR FAMILY MEMBER 11"/>
    <property type="match status" value="1"/>
</dbReference>